<proteinExistence type="inferred from homology"/>
<dbReference type="GO" id="GO:0016301">
    <property type="term" value="F:kinase activity"/>
    <property type="evidence" value="ECO:0007669"/>
    <property type="project" value="UniProtKB-KW"/>
</dbReference>
<evidence type="ECO:0000259" key="5">
    <source>
        <dbReference type="Pfam" id="PF00294"/>
    </source>
</evidence>
<name>A0ABV3RL74_9RHOB</name>
<dbReference type="InterPro" id="IPR002173">
    <property type="entry name" value="Carboh/pur_kinase_PfkB_CS"/>
</dbReference>
<dbReference type="Gene3D" id="3.40.1190.20">
    <property type="match status" value="1"/>
</dbReference>
<dbReference type="InterPro" id="IPR050306">
    <property type="entry name" value="PfkB_Carbo_kinase"/>
</dbReference>
<dbReference type="PROSITE" id="PS00584">
    <property type="entry name" value="PFKB_KINASES_2"/>
    <property type="match status" value="1"/>
</dbReference>
<evidence type="ECO:0000256" key="4">
    <source>
        <dbReference type="RuleBase" id="RU003704"/>
    </source>
</evidence>
<organism evidence="6 7">
    <name type="scientific">Sulfitobacter sediminis</name>
    <dbReference type="NCBI Taxonomy" id="3234186"/>
    <lineage>
        <taxon>Bacteria</taxon>
        <taxon>Pseudomonadati</taxon>
        <taxon>Pseudomonadota</taxon>
        <taxon>Alphaproteobacteria</taxon>
        <taxon>Rhodobacterales</taxon>
        <taxon>Roseobacteraceae</taxon>
        <taxon>Sulfitobacter</taxon>
    </lineage>
</organism>
<keyword evidence="7" id="KW-1185">Reference proteome</keyword>
<dbReference type="InterPro" id="IPR011611">
    <property type="entry name" value="PfkB_dom"/>
</dbReference>
<dbReference type="SUPFAM" id="SSF53613">
    <property type="entry name" value="Ribokinase-like"/>
    <property type="match status" value="1"/>
</dbReference>
<dbReference type="PRINTS" id="PR00990">
    <property type="entry name" value="RIBOKINASE"/>
</dbReference>
<protein>
    <submittedName>
        <fullName evidence="6">Sugar kinase</fullName>
    </submittedName>
</protein>
<evidence type="ECO:0000256" key="3">
    <source>
        <dbReference type="ARBA" id="ARBA00022777"/>
    </source>
</evidence>
<dbReference type="InterPro" id="IPR029056">
    <property type="entry name" value="Ribokinase-like"/>
</dbReference>
<dbReference type="RefSeq" id="WP_367877056.1">
    <property type="nucleotide sequence ID" value="NZ_JBFNXX010000004.1"/>
</dbReference>
<comment type="similarity">
    <text evidence="1 4">Belongs to the carbohydrate kinase PfkB family.</text>
</comment>
<keyword evidence="2 4" id="KW-0808">Transferase</keyword>
<reference evidence="6 7" key="1">
    <citation type="submission" date="2024-07" db="EMBL/GenBank/DDBJ databases">
        <title>Marimonas sp.nov., isolated from tidal-flat sediment.</title>
        <authorList>
            <person name="Jayan J.N."/>
            <person name="Lee S.S."/>
        </authorList>
    </citation>
    <scope>NUCLEOTIDE SEQUENCE [LARGE SCALE GENOMIC DNA]</scope>
    <source>
        <strain evidence="6 7">MJW-29</strain>
    </source>
</reference>
<dbReference type="Pfam" id="PF00294">
    <property type="entry name" value="PfkB"/>
    <property type="match status" value="1"/>
</dbReference>
<gene>
    <name evidence="6" type="ORF">AB2B41_07040</name>
</gene>
<evidence type="ECO:0000256" key="2">
    <source>
        <dbReference type="ARBA" id="ARBA00022679"/>
    </source>
</evidence>
<feature type="domain" description="Carbohydrate kinase PfkB" evidence="5">
    <location>
        <begin position="6"/>
        <end position="302"/>
    </location>
</feature>
<dbReference type="EMBL" id="JBFNXX010000004">
    <property type="protein sequence ID" value="MEW9919352.1"/>
    <property type="molecule type" value="Genomic_DNA"/>
</dbReference>
<comment type="caution">
    <text evidence="6">The sequence shown here is derived from an EMBL/GenBank/DDBJ whole genome shotgun (WGS) entry which is preliminary data.</text>
</comment>
<dbReference type="PANTHER" id="PTHR43085:SF15">
    <property type="entry name" value="2-DEHYDRO-3-DEOXYGLUCONOKINASE"/>
    <property type="match status" value="1"/>
</dbReference>
<dbReference type="InterPro" id="IPR002139">
    <property type="entry name" value="Ribo/fructo_kinase"/>
</dbReference>
<keyword evidence="3 4" id="KW-0418">Kinase</keyword>
<evidence type="ECO:0000313" key="6">
    <source>
        <dbReference type="EMBL" id="MEW9919352.1"/>
    </source>
</evidence>
<accession>A0ABV3RL74</accession>
<evidence type="ECO:0000313" key="7">
    <source>
        <dbReference type="Proteomes" id="UP001556098"/>
    </source>
</evidence>
<evidence type="ECO:0000256" key="1">
    <source>
        <dbReference type="ARBA" id="ARBA00010688"/>
    </source>
</evidence>
<dbReference type="CDD" id="cd01166">
    <property type="entry name" value="KdgK"/>
    <property type="match status" value="1"/>
</dbReference>
<dbReference type="PANTHER" id="PTHR43085">
    <property type="entry name" value="HEXOKINASE FAMILY MEMBER"/>
    <property type="match status" value="1"/>
</dbReference>
<dbReference type="Proteomes" id="UP001556098">
    <property type="component" value="Unassembled WGS sequence"/>
</dbReference>
<sequence length="312" mass="32468">MTAIDILALGEPLIEMVRLPKNDQPASIGQRLYRSGIGGDALNALVAAARQGARTGLISSVGDDLFGHDILEFCAAEGIDTHGVSVDPAHPTGLVYIDPDPADRRFFYSRKGSAASHLGPGNISEEMVAASRVLHVTGVTLAISETMRAAAFHAARVARAQGVLVSFDINFRPRLWSVEEALPTIEEFLPLVDIVLPSEDEAGALIGLASAGDILSHFGDHGARIVILKRGSEGAVMLAGDETITIPAVPVRAVDSSGAGDSFAGAFLAHFLESGDPRNAGHRAAQVAAQTVTGWGATEAIPRRADIGGDTG</sequence>